<evidence type="ECO:0000256" key="3">
    <source>
        <dbReference type="ARBA" id="ARBA00023128"/>
    </source>
</evidence>
<evidence type="ECO:0000313" key="7">
    <source>
        <dbReference type="Proteomes" id="UP000001514"/>
    </source>
</evidence>
<feature type="domain" description="TLDc" evidence="5">
    <location>
        <begin position="6"/>
        <end position="173"/>
    </location>
</feature>
<dbReference type="Pfam" id="PF07534">
    <property type="entry name" value="TLD"/>
    <property type="match status" value="1"/>
</dbReference>
<evidence type="ECO:0000313" key="6">
    <source>
        <dbReference type="EMBL" id="EFJ12516.1"/>
    </source>
</evidence>
<comment type="subcellular location">
    <subcellularLocation>
        <location evidence="1">Mitochondrion</location>
    </subcellularLocation>
</comment>
<dbReference type="PANTHER" id="PTHR23354">
    <property type="entry name" value="NUCLEOLAR PROTEIN 7/ESTROGEN RECEPTOR COACTIVATOR-RELATED"/>
    <property type="match status" value="1"/>
</dbReference>
<dbReference type="OMA" id="HYGLWCD"/>
<gene>
    <name evidence="6" type="ORF">SELMODRAFT_124069</name>
</gene>
<dbReference type="SMART" id="SM00584">
    <property type="entry name" value="TLDc"/>
    <property type="match status" value="1"/>
</dbReference>
<dbReference type="Proteomes" id="UP000001514">
    <property type="component" value="Unassembled WGS sequence"/>
</dbReference>
<proteinExistence type="inferred from homology"/>
<name>D8SSN8_SELML</name>
<dbReference type="AlphaFoldDB" id="D8SSN8"/>
<evidence type="ECO:0000256" key="1">
    <source>
        <dbReference type="ARBA" id="ARBA00004173"/>
    </source>
</evidence>
<keyword evidence="3" id="KW-0496">Mitochondrion</keyword>
<evidence type="ECO:0000259" key="5">
    <source>
        <dbReference type="PROSITE" id="PS51886"/>
    </source>
</evidence>
<protein>
    <recommendedName>
        <fullName evidence="4">Oxidation resistance protein 1</fullName>
    </recommendedName>
</protein>
<dbReference type="STRING" id="88036.D8SSN8"/>
<dbReference type="PANTHER" id="PTHR23354:SF62">
    <property type="entry name" value="MUSTARD, ISOFORM V"/>
    <property type="match status" value="1"/>
</dbReference>
<dbReference type="EMBL" id="GL377638">
    <property type="protein sequence ID" value="EFJ12516.1"/>
    <property type="molecule type" value="Genomic_DNA"/>
</dbReference>
<dbReference type="GO" id="GO:0005739">
    <property type="term" value="C:mitochondrion"/>
    <property type="evidence" value="ECO:0007669"/>
    <property type="project" value="UniProtKB-SubCell"/>
</dbReference>
<dbReference type="KEGG" id="smo:SELMODRAFT_124069"/>
<dbReference type="InterPro" id="IPR006571">
    <property type="entry name" value="TLDc_dom"/>
</dbReference>
<sequence length="179" mass="19270">MSQSSSLISQELQSVLHSALPTLARHRHWLLLYSTWRDGISLLTLYRKSSTVIGHCLLAVADTKGTVFGALLSAPLNPSTTKKYQGDANTFVFTTVSGAPQVFHSTGNVIGANRYYVLCTNEALALGGGGHFALYLDNDLQNGSSGESQTFGNTCLAFADEFKLKDVEVCVLCRVASFS</sequence>
<keyword evidence="7" id="KW-1185">Reference proteome</keyword>
<dbReference type="InParanoid" id="D8SSN8"/>
<dbReference type="PROSITE" id="PS51886">
    <property type="entry name" value="TLDC"/>
    <property type="match status" value="1"/>
</dbReference>
<organism evidence="7">
    <name type="scientific">Selaginella moellendorffii</name>
    <name type="common">Spikemoss</name>
    <dbReference type="NCBI Taxonomy" id="88036"/>
    <lineage>
        <taxon>Eukaryota</taxon>
        <taxon>Viridiplantae</taxon>
        <taxon>Streptophyta</taxon>
        <taxon>Embryophyta</taxon>
        <taxon>Tracheophyta</taxon>
        <taxon>Lycopodiopsida</taxon>
        <taxon>Selaginellales</taxon>
        <taxon>Selaginellaceae</taxon>
        <taxon>Selaginella</taxon>
    </lineage>
</organism>
<dbReference type="eggNOG" id="KOG2372">
    <property type="taxonomic scope" value="Eukaryota"/>
</dbReference>
<comment type="similarity">
    <text evidence="2">Belongs to the OXR1 family.</text>
</comment>
<reference evidence="6 7" key="1">
    <citation type="journal article" date="2011" name="Science">
        <title>The Selaginella genome identifies genetic changes associated with the evolution of vascular plants.</title>
        <authorList>
            <person name="Banks J.A."/>
            <person name="Nishiyama T."/>
            <person name="Hasebe M."/>
            <person name="Bowman J.L."/>
            <person name="Gribskov M."/>
            <person name="dePamphilis C."/>
            <person name="Albert V.A."/>
            <person name="Aono N."/>
            <person name="Aoyama T."/>
            <person name="Ambrose B.A."/>
            <person name="Ashton N.W."/>
            <person name="Axtell M.J."/>
            <person name="Barker E."/>
            <person name="Barker M.S."/>
            <person name="Bennetzen J.L."/>
            <person name="Bonawitz N.D."/>
            <person name="Chapple C."/>
            <person name="Cheng C."/>
            <person name="Correa L.G."/>
            <person name="Dacre M."/>
            <person name="DeBarry J."/>
            <person name="Dreyer I."/>
            <person name="Elias M."/>
            <person name="Engstrom E.M."/>
            <person name="Estelle M."/>
            <person name="Feng L."/>
            <person name="Finet C."/>
            <person name="Floyd S.K."/>
            <person name="Frommer W.B."/>
            <person name="Fujita T."/>
            <person name="Gramzow L."/>
            <person name="Gutensohn M."/>
            <person name="Harholt J."/>
            <person name="Hattori M."/>
            <person name="Heyl A."/>
            <person name="Hirai T."/>
            <person name="Hiwatashi Y."/>
            <person name="Ishikawa M."/>
            <person name="Iwata M."/>
            <person name="Karol K.G."/>
            <person name="Koehler B."/>
            <person name="Kolukisaoglu U."/>
            <person name="Kubo M."/>
            <person name="Kurata T."/>
            <person name="Lalonde S."/>
            <person name="Li K."/>
            <person name="Li Y."/>
            <person name="Litt A."/>
            <person name="Lyons E."/>
            <person name="Manning G."/>
            <person name="Maruyama T."/>
            <person name="Michael T.P."/>
            <person name="Mikami K."/>
            <person name="Miyazaki S."/>
            <person name="Morinaga S."/>
            <person name="Murata T."/>
            <person name="Mueller-Roeber B."/>
            <person name="Nelson D.R."/>
            <person name="Obara M."/>
            <person name="Oguri Y."/>
            <person name="Olmstead R.G."/>
            <person name="Onodera N."/>
            <person name="Petersen B.L."/>
            <person name="Pils B."/>
            <person name="Prigge M."/>
            <person name="Rensing S.A."/>
            <person name="Riano-Pachon D.M."/>
            <person name="Roberts A.W."/>
            <person name="Sato Y."/>
            <person name="Scheller H.V."/>
            <person name="Schulz B."/>
            <person name="Schulz C."/>
            <person name="Shakirov E.V."/>
            <person name="Shibagaki N."/>
            <person name="Shinohara N."/>
            <person name="Shippen D.E."/>
            <person name="Soerensen I."/>
            <person name="Sotooka R."/>
            <person name="Sugimoto N."/>
            <person name="Sugita M."/>
            <person name="Sumikawa N."/>
            <person name="Tanurdzic M."/>
            <person name="Theissen G."/>
            <person name="Ulvskov P."/>
            <person name="Wakazuki S."/>
            <person name="Weng J.K."/>
            <person name="Willats W.W."/>
            <person name="Wipf D."/>
            <person name="Wolf P.G."/>
            <person name="Yang L."/>
            <person name="Zimmer A.D."/>
            <person name="Zhu Q."/>
            <person name="Mitros T."/>
            <person name="Hellsten U."/>
            <person name="Loque D."/>
            <person name="Otillar R."/>
            <person name="Salamov A."/>
            <person name="Schmutz J."/>
            <person name="Shapiro H."/>
            <person name="Lindquist E."/>
            <person name="Lucas S."/>
            <person name="Rokhsar D."/>
            <person name="Grigoriev I.V."/>
        </authorList>
    </citation>
    <scope>NUCLEOTIDE SEQUENCE [LARGE SCALE GENOMIC DNA]</scope>
</reference>
<accession>D8SSN8</accession>
<evidence type="ECO:0000256" key="2">
    <source>
        <dbReference type="ARBA" id="ARBA00009540"/>
    </source>
</evidence>
<dbReference type="Gramene" id="EFJ12516">
    <property type="protein sequence ID" value="EFJ12516"/>
    <property type="gene ID" value="SELMODRAFT_124069"/>
</dbReference>
<dbReference type="HOGENOM" id="CLU_029204_4_2_1"/>
<evidence type="ECO:0000256" key="4">
    <source>
        <dbReference type="ARBA" id="ARBA00040604"/>
    </source>
</evidence>